<dbReference type="PANTHER" id="PTHR13847:SF274">
    <property type="entry name" value="RIESKE 2FE-2S IRON-SULFUR PROTEIN YHFW-RELATED"/>
    <property type="match status" value="1"/>
</dbReference>
<dbReference type="KEGG" id="mel:Metbo_0388"/>
<dbReference type="OrthoDB" id="5623at2157"/>
<organism evidence="2 3">
    <name type="scientific">Methanobacterium lacus (strain AL-21)</name>
    <dbReference type="NCBI Taxonomy" id="877455"/>
    <lineage>
        <taxon>Archaea</taxon>
        <taxon>Methanobacteriati</taxon>
        <taxon>Methanobacteriota</taxon>
        <taxon>Methanomada group</taxon>
        <taxon>Methanobacteria</taxon>
        <taxon>Methanobacteriales</taxon>
        <taxon>Methanobacteriaceae</taxon>
        <taxon>Methanobacterium</taxon>
    </lineage>
</organism>
<dbReference type="STRING" id="877455.Metbo_0388"/>
<dbReference type="Proteomes" id="UP000007490">
    <property type="component" value="Chromosome"/>
</dbReference>
<evidence type="ECO:0000259" key="1">
    <source>
        <dbReference type="Pfam" id="PF01266"/>
    </source>
</evidence>
<dbReference type="RefSeq" id="WP_013643991.1">
    <property type="nucleotide sequence ID" value="NC_015216.1"/>
</dbReference>
<name>F0T918_METLA</name>
<dbReference type="InterPro" id="IPR036188">
    <property type="entry name" value="FAD/NAD-bd_sf"/>
</dbReference>
<dbReference type="Gene3D" id="3.50.50.60">
    <property type="entry name" value="FAD/NAD(P)-binding domain"/>
    <property type="match status" value="1"/>
</dbReference>
<dbReference type="Gene3D" id="3.30.9.10">
    <property type="entry name" value="D-Amino Acid Oxidase, subunit A, domain 2"/>
    <property type="match status" value="1"/>
</dbReference>
<protein>
    <submittedName>
        <fullName evidence="2">FAD dependent oxidoreductase</fullName>
    </submittedName>
</protein>
<proteinExistence type="predicted"/>
<dbReference type="PANTHER" id="PTHR13847">
    <property type="entry name" value="SARCOSINE DEHYDROGENASE-RELATED"/>
    <property type="match status" value="1"/>
</dbReference>
<reference evidence="3" key="1">
    <citation type="submission" date="2011-02" db="EMBL/GenBank/DDBJ databases">
        <title>Complete sequence of Methanobacterium sp. AL-21.</title>
        <authorList>
            <consortium name="US DOE Joint Genome Institute"/>
            <person name="Lucas S."/>
            <person name="Copeland A."/>
            <person name="Lapidus A."/>
            <person name="Cheng J.-F."/>
            <person name="Goodwin L."/>
            <person name="Pitluck S."/>
            <person name="Chertkov O."/>
            <person name="Detter J.C."/>
            <person name="Han C."/>
            <person name="Tapia R."/>
            <person name="Land M."/>
            <person name="Hauser L."/>
            <person name="Kyrpides N."/>
            <person name="Ivanova N."/>
            <person name="Mikhailova N."/>
            <person name="Pagani I."/>
            <person name="Cadillo-Quiroz H."/>
            <person name="Imachi H."/>
            <person name="Zinder S."/>
            <person name="Liu W."/>
            <person name="Woyke T."/>
        </authorList>
    </citation>
    <scope>NUCLEOTIDE SEQUENCE [LARGE SCALE GENOMIC DNA]</scope>
    <source>
        <strain evidence="3">AL-21</strain>
    </source>
</reference>
<evidence type="ECO:0000313" key="3">
    <source>
        <dbReference type="Proteomes" id="UP000007490"/>
    </source>
</evidence>
<dbReference type="EMBL" id="CP002551">
    <property type="protein sequence ID" value="ADZ08640.1"/>
    <property type="molecule type" value="Genomic_DNA"/>
</dbReference>
<gene>
    <name evidence="2" type="ordered locus">Metbo_0388</name>
</gene>
<reference evidence="2 3" key="2">
    <citation type="journal article" date="2014" name="Int. J. Syst. Evol. Microbiol.">
        <title>Methanobacterium paludis sp. nov. and a novel strain of Methanobacterium lacus isolated from northern peatlands.</title>
        <authorList>
            <person name="Cadillo-Quiroz H."/>
            <person name="Brauer S.L."/>
            <person name="Goodson N."/>
            <person name="Yavitt J.B."/>
            <person name="Zinder S.H."/>
        </authorList>
    </citation>
    <scope>NUCLEOTIDE SEQUENCE [LARGE SCALE GENOMIC DNA]</scope>
    <source>
        <strain evidence="2 3">AL-21</strain>
    </source>
</reference>
<sequence length="391" mass="43593">MANKDLNGNSGSYWLKTCPATNFQPLKLGLKVDTVIIGGGIAGITAGILLKDMGYDVAVLESDRIVKEVTVGTTAKISVAPNMIYHDLMEKFGKEIALKIAKANKNALKKIEELVSTKGIDCEFHKTPLYIYTESSAGIKRLEEEYIAAKDLGFDVELNHHNPLPFKTSCSLKYPNQAQFHPRKYLLGLAEEIEGNGSHVFEKTRAISVHDGDVKEVVTDQGSIMASNVIIATHTPFYDPDHLKDHLNPGRSYVIGLYTRKEFPDGMFVEFNPVHTYRTTPTPKGQLVIVAGEHSEMNVESRQIYYDKLESYAKNHLDVESVRYRWSSHDSVTDDGLPMIGMTSLNAVYVATGFGFWGMNNGTTAGMVIADLIHDNESYLKDIFDPLRFKY</sequence>
<dbReference type="AlphaFoldDB" id="F0T918"/>
<feature type="domain" description="FAD dependent oxidoreductase" evidence="1">
    <location>
        <begin position="33"/>
        <end position="372"/>
    </location>
</feature>
<dbReference type="eggNOG" id="arCOG00755">
    <property type="taxonomic scope" value="Archaea"/>
</dbReference>
<dbReference type="GeneID" id="10276825"/>
<dbReference type="GO" id="GO:0005737">
    <property type="term" value="C:cytoplasm"/>
    <property type="evidence" value="ECO:0007669"/>
    <property type="project" value="TreeGrafter"/>
</dbReference>
<accession>F0T918</accession>
<dbReference type="InterPro" id="IPR006076">
    <property type="entry name" value="FAD-dep_OxRdtase"/>
</dbReference>
<evidence type="ECO:0000313" key="2">
    <source>
        <dbReference type="EMBL" id="ADZ08640.1"/>
    </source>
</evidence>
<dbReference type="Pfam" id="PF01266">
    <property type="entry name" value="DAO"/>
    <property type="match status" value="1"/>
</dbReference>
<keyword evidence="3" id="KW-1185">Reference proteome</keyword>
<dbReference type="SUPFAM" id="SSF51905">
    <property type="entry name" value="FAD/NAD(P)-binding domain"/>
    <property type="match status" value="1"/>
</dbReference>
<dbReference type="HOGENOM" id="CLU_007884_15_1_2"/>